<organism evidence="1 2">
    <name type="scientific">Agrobacterium genomosp. 13 str. CFBP 6927</name>
    <dbReference type="NCBI Taxonomy" id="1183428"/>
    <lineage>
        <taxon>Bacteria</taxon>
        <taxon>Pseudomonadati</taxon>
        <taxon>Pseudomonadota</taxon>
        <taxon>Alphaproteobacteria</taxon>
        <taxon>Hyphomicrobiales</taxon>
        <taxon>Rhizobiaceae</taxon>
        <taxon>Rhizobium/Agrobacterium group</taxon>
        <taxon>Agrobacterium</taxon>
        <taxon>Agrobacterium tumefaciens complex</taxon>
    </lineage>
</organism>
<dbReference type="EMBL" id="FBWH01000048">
    <property type="protein sequence ID" value="CUX66555.1"/>
    <property type="molecule type" value="Genomic_DNA"/>
</dbReference>
<proteinExistence type="predicted"/>
<protein>
    <submittedName>
        <fullName evidence="1">Uncharacterized protein</fullName>
    </submittedName>
</protein>
<keyword evidence="2" id="KW-1185">Reference proteome</keyword>
<dbReference type="Proteomes" id="UP000191812">
    <property type="component" value="Unassembled WGS sequence"/>
</dbReference>
<sequence>MAVAELFFSGAGFWDSPPPPQVQH</sequence>
<evidence type="ECO:0000313" key="1">
    <source>
        <dbReference type="EMBL" id="CUX66555.1"/>
    </source>
</evidence>
<reference evidence="1 2" key="1">
    <citation type="submission" date="2016-01" db="EMBL/GenBank/DDBJ databases">
        <authorList>
            <person name="Regsiter A."/>
            <person name="william w."/>
        </authorList>
    </citation>
    <scope>NUCLEOTIDE SEQUENCE [LARGE SCALE GENOMIC DNA]</scope>
    <source>
        <strain evidence="1 2">CFBP 6927</strain>
    </source>
</reference>
<comment type="caution">
    <text evidence="1">The sequence shown here is derived from an EMBL/GenBank/DDBJ whole genome shotgun (WGS) entry which is preliminary data.</text>
</comment>
<accession>A0ABP2BQB6</accession>
<evidence type="ECO:0000313" key="2">
    <source>
        <dbReference type="Proteomes" id="UP000191812"/>
    </source>
</evidence>
<gene>
    <name evidence="1" type="ORF">AGR13a_Lc90450</name>
</gene>
<name>A0ABP2BQB6_9HYPH</name>